<dbReference type="Gene3D" id="2.70.150.10">
    <property type="entry name" value="Calcium-transporting ATPase, cytoplasmic transduction domain A"/>
    <property type="match status" value="1"/>
</dbReference>
<dbReference type="GO" id="GO:1901703">
    <property type="term" value="P:protein localization involved in auxin polar transport"/>
    <property type="evidence" value="ECO:0007669"/>
    <property type="project" value="UniProtKB-ARBA"/>
</dbReference>
<feature type="binding site" evidence="14">
    <location>
        <position position="425"/>
    </location>
    <ligand>
        <name>ATP</name>
        <dbReference type="ChEBI" id="CHEBI:30616"/>
    </ligand>
</feature>
<feature type="binding site" evidence="15">
    <location>
        <position position="861"/>
    </location>
    <ligand>
        <name>Mg(2+)</name>
        <dbReference type="ChEBI" id="CHEBI:18420"/>
    </ligand>
</feature>
<dbReference type="InterPro" id="IPR044492">
    <property type="entry name" value="P_typ_ATPase_HD_dom"/>
</dbReference>
<evidence type="ECO:0000256" key="8">
    <source>
        <dbReference type="ARBA" id="ARBA00022967"/>
    </source>
</evidence>
<comment type="catalytic activity">
    <reaction evidence="11 16">
        <text>ATP + H2O + phospholipidSide 1 = ADP + phosphate + phospholipidSide 2.</text>
        <dbReference type="EC" id="7.6.2.1"/>
    </reaction>
</comment>
<dbReference type="EMBL" id="NKXS01002483">
    <property type="protein sequence ID" value="PIN13429.1"/>
    <property type="molecule type" value="Genomic_DNA"/>
</dbReference>
<feature type="binding site" evidence="14">
    <location>
        <position position="613"/>
    </location>
    <ligand>
        <name>ATP</name>
        <dbReference type="ChEBI" id="CHEBI:30616"/>
    </ligand>
</feature>
<dbReference type="STRING" id="429701.A0A2G9H7E0"/>
<feature type="active site" description="4-aspartylphosphate intermediate" evidence="13">
    <location>
        <position position="425"/>
    </location>
</feature>
<keyword evidence="8 16" id="KW-1278">Translocase</keyword>
<feature type="binding site" evidence="14">
    <location>
        <position position="835"/>
    </location>
    <ligand>
        <name>ATP</name>
        <dbReference type="ChEBI" id="CHEBI:30616"/>
    </ligand>
</feature>
<evidence type="ECO:0000256" key="17">
    <source>
        <dbReference type="SAM" id="MobiDB-lite"/>
    </source>
</evidence>
<dbReference type="InterPro" id="IPR023214">
    <property type="entry name" value="HAD_sf"/>
</dbReference>
<evidence type="ECO:0000256" key="4">
    <source>
        <dbReference type="ARBA" id="ARBA00022723"/>
    </source>
</evidence>
<dbReference type="GO" id="GO:0000287">
    <property type="term" value="F:magnesium ion binding"/>
    <property type="evidence" value="ECO:0007669"/>
    <property type="project" value="UniProtKB-UniRule"/>
</dbReference>
<dbReference type="SUPFAM" id="SSF56784">
    <property type="entry name" value="HAD-like"/>
    <property type="match status" value="1"/>
</dbReference>
<dbReference type="Gene3D" id="3.40.1110.10">
    <property type="entry name" value="Calcium-transporting ATPase, cytoplasmic domain N"/>
    <property type="match status" value="1"/>
</dbReference>
<dbReference type="SUPFAM" id="SSF81665">
    <property type="entry name" value="Calcium ATPase, transmembrane domain M"/>
    <property type="match status" value="1"/>
</dbReference>
<feature type="binding site" evidence="14">
    <location>
        <position position="730"/>
    </location>
    <ligand>
        <name>ATP</name>
        <dbReference type="ChEBI" id="CHEBI:30616"/>
    </ligand>
</feature>
<dbReference type="InterPro" id="IPR001757">
    <property type="entry name" value="P_typ_ATPase"/>
</dbReference>
<evidence type="ECO:0000256" key="16">
    <source>
        <dbReference type="RuleBase" id="RU362033"/>
    </source>
</evidence>
<dbReference type="SFLD" id="SFLDS00003">
    <property type="entry name" value="Haloacid_Dehalogenase"/>
    <property type="match status" value="1"/>
</dbReference>
<feature type="binding site" evidence="15">
    <location>
        <position position="427"/>
    </location>
    <ligand>
        <name>Mg(2+)</name>
        <dbReference type="ChEBI" id="CHEBI:18420"/>
    </ligand>
</feature>
<dbReference type="NCBIfam" id="TIGR01652">
    <property type="entry name" value="ATPase-Plipid"/>
    <property type="match status" value="1"/>
</dbReference>
<evidence type="ECO:0000259" key="19">
    <source>
        <dbReference type="Pfam" id="PF16212"/>
    </source>
</evidence>
<accession>A0A2G9H7E0</accession>
<evidence type="ECO:0000256" key="6">
    <source>
        <dbReference type="ARBA" id="ARBA00022840"/>
    </source>
</evidence>
<dbReference type="Pfam" id="PF13246">
    <property type="entry name" value="Cation_ATPase"/>
    <property type="match status" value="1"/>
</dbReference>
<comment type="function">
    <text evidence="12">Involved in transport of phospholipids.</text>
</comment>
<dbReference type="InterPro" id="IPR018303">
    <property type="entry name" value="ATPase_P-typ_P_site"/>
</dbReference>
<feature type="transmembrane region" description="Helical" evidence="16">
    <location>
        <begin position="106"/>
        <end position="123"/>
    </location>
</feature>
<evidence type="ECO:0000256" key="14">
    <source>
        <dbReference type="PIRSR" id="PIRSR606539-2"/>
    </source>
</evidence>
<evidence type="ECO:0000313" key="20">
    <source>
        <dbReference type="EMBL" id="PIN13429.1"/>
    </source>
</evidence>
<dbReference type="Gene3D" id="3.40.50.1000">
    <property type="entry name" value="HAD superfamily/HAD-like"/>
    <property type="match status" value="1"/>
</dbReference>
<feature type="binding site" evidence="15">
    <location>
        <position position="865"/>
    </location>
    <ligand>
        <name>Mg(2+)</name>
        <dbReference type="ChEBI" id="CHEBI:18420"/>
    </ligand>
</feature>
<feature type="domain" description="P-type ATPase N-terminal" evidence="18">
    <location>
        <begin position="40"/>
        <end position="107"/>
    </location>
</feature>
<keyword evidence="20" id="KW-0378">Hydrolase</keyword>
<sequence>MRTGRKKRINFSNIYSFKCGKGSFEDDHSQIGGPGFSRVVYCNEPDGLEASLRNYATNYVRTTKYTAATFLPKSLFEQFRRVANFYFLVTGILSFTSLAPYSAVSAIVPLIIVIGATMVKEGIEDWRRKQQDIEVNNRKAKVHEGGGKLKQTEWKNLKVGGIVKVEKDEFFPADLLLLSSSYEDAVCYVETMNLDGETNLKLKQGLEVTSSLNEEGELKDFRAIVKCEDPNANLYGFVGTMHFEEQEYPLSPQQLLLRDSKLRNTDFIYGAVIFTGHDTKVIQNSTAPPSKRSKIEKKMDKIVYFLFGVLFLIAFVGSVYFGIVTKDDLEGRQRRWYLRPDSTTVYFDPKRAPVAAICHFLTALLLYSYLIPISLYVSIEIVKVLQSIFINQDVHMYYEEADKPARARTSNLNEELGQVDTILSDKTGTLTCNSMEFIKCSVAGTAYGSGVTEVEKAMAKLKGSPLKVNGKDDNEQPIDSPKRPSIKGFNFDDDRIMNRNWVNEPHSDLIQKFFRLLAICHTVIPDIDKHTGKVTYEAESPDEAAFVIAAMELGFEFSKRTQTSVHVNELNPVSGKRVERSYKLLNVLEFNSSRKRMSVIVRDEDRKLLLLCKGADSVMFERLAKNGREYEEETRDHVHEYADAGLRTLILAYRELSEEEYKAFNEKFSEAKNSIGADRETLIDGVTEEVEKDLILLGATAVEDKLQQGVPECIDKLAQAGIKIWVLTGDKMETAINIGYACSLLRQGMRQITITLDTPEITALEKMGEKDAIAKASKQSVLHQITEGRHQVARSSSEAFALIIDGKSLAYALRDDVKNLFLELSIACASVICCRSTPKQKALVTRLVKEGTKKTTLAIGDGANDVGMLQEADIGIGISGVEGMQAVMSSDIAIAQFRFLESLLLVHGHWCYRRISSMICYFFYKNVTFGFTVFLYEAYSSFSGQPAYNDWFLSLYNVFFTSLPVIALGVFDQDVSARFCLKFPLLYQEGVQNVLFCWRRIIGWMLNGVCSAVIIFFFCVRAINPQAFNKDGKIAEYQILGATIYTCVVWVVNCQMALAISYFTLIQHILIWGEIVFWYLFLLAYGAMPPRFSRTAYKVFVESLAPTPSFHIVTIFVVVSALVPYLVYKAIQMRFFPMYHEMIQWIQYEGRSDDPDYCNIVRQRSIRPQTVGFTARSLARTNPLQDRKQNHR</sequence>
<dbReference type="OrthoDB" id="377733at2759"/>
<keyword evidence="7 15" id="KW-0460">Magnesium</keyword>
<comment type="similarity">
    <text evidence="2 16">Belongs to the cation transport ATPase (P-type) (TC 3.A.3) family. Type IV subfamily.</text>
</comment>
<feature type="region of interest" description="Disordered" evidence="17">
    <location>
        <begin position="465"/>
        <end position="485"/>
    </location>
</feature>
<feature type="binding site" evidence="14">
    <location>
        <position position="841"/>
    </location>
    <ligand>
        <name>ATP</name>
        <dbReference type="ChEBI" id="CHEBI:30616"/>
    </ligand>
</feature>
<dbReference type="FunFam" id="2.70.150.10:FF:000023">
    <property type="entry name" value="Phospholipid-transporting ATPase"/>
    <property type="match status" value="1"/>
</dbReference>
<dbReference type="GO" id="GO:0045332">
    <property type="term" value="P:phospholipid translocation"/>
    <property type="evidence" value="ECO:0007669"/>
    <property type="project" value="TreeGrafter"/>
</dbReference>
<feature type="binding site" evidence="14">
    <location>
        <position position="543"/>
    </location>
    <ligand>
        <name>ATP</name>
        <dbReference type="ChEBI" id="CHEBI:30616"/>
    </ligand>
</feature>
<dbReference type="Proteomes" id="UP000231279">
    <property type="component" value="Unassembled WGS sequence"/>
</dbReference>
<dbReference type="PROSITE" id="PS00154">
    <property type="entry name" value="ATPASE_E1_E2"/>
    <property type="match status" value="1"/>
</dbReference>
<feature type="binding site" evidence="14">
    <location>
        <position position="647"/>
    </location>
    <ligand>
        <name>ATP</name>
        <dbReference type="ChEBI" id="CHEBI:30616"/>
    </ligand>
</feature>
<feature type="transmembrane region" description="Helical" evidence="16">
    <location>
        <begin position="951"/>
        <end position="971"/>
    </location>
</feature>
<evidence type="ECO:0000256" key="11">
    <source>
        <dbReference type="ARBA" id="ARBA00034036"/>
    </source>
</evidence>
<dbReference type="SUPFAM" id="SSF81653">
    <property type="entry name" value="Calcium ATPase, transduction domain A"/>
    <property type="match status" value="1"/>
</dbReference>
<comment type="cofactor">
    <cofactor evidence="15">
        <name>Mg(2+)</name>
        <dbReference type="ChEBI" id="CHEBI:18420"/>
    </cofactor>
</comment>
<dbReference type="InterPro" id="IPR006539">
    <property type="entry name" value="P-type_ATPase_IV"/>
</dbReference>
<dbReference type="GO" id="GO:0016887">
    <property type="term" value="F:ATP hydrolysis activity"/>
    <property type="evidence" value="ECO:0007669"/>
    <property type="project" value="InterPro"/>
</dbReference>
<dbReference type="GO" id="GO:0005524">
    <property type="term" value="F:ATP binding"/>
    <property type="evidence" value="ECO:0007669"/>
    <property type="project" value="UniProtKB-UniRule"/>
</dbReference>
<dbReference type="PANTHER" id="PTHR24092:SF175">
    <property type="entry name" value="PHOSPHOLIPID-TRANSPORTING ATPASE"/>
    <property type="match status" value="1"/>
</dbReference>
<feature type="domain" description="P-type ATPase C-terminal" evidence="19">
    <location>
        <begin position="887"/>
        <end position="1137"/>
    </location>
</feature>
<evidence type="ECO:0000256" key="7">
    <source>
        <dbReference type="ARBA" id="ARBA00022842"/>
    </source>
</evidence>
<feature type="binding site" evidence="14">
    <location>
        <position position="426"/>
    </location>
    <ligand>
        <name>ATP</name>
        <dbReference type="ChEBI" id="CHEBI:30616"/>
    </ligand>
</feature>
<feature type="transmembrane region" description="Helical" evidence="16">
    <location>
        <begin position="1069"/>
        <end position="1088"/>
    </location>
</feature>
<dbReference type="PANTHER" id="PTHR24092">
    <property type="entry name" value="PROBABLE PHOSPHOLIPID-TRANSPORTING ATPASE"/>
    <property type="match status" value="1"/>
</dbReference>
<keyword evidence="3 16" id="KW-0812">Transmembrane</keyword>
<evidence type="ECO:0000256" key="12">
    <source>
        <dbReference type="ARBA" id="ARBA00054150"/>
    </source>
</evidence>
<dbReference type="NCBIfam" id="TIGR01494">
    <property type="entry name" value="ATPase_P-type"/>
    <property type="match status" value="1"/>
</dbReference>
<dbReference type="GO" id="GO:0140326">
    <property type="term" value="F:ATPase-coupled intramembrane lipid transporter activity"/>
    <property type="evidence" value="ECO:0007669"/>
    <property type="project" value="UniProtKB-EC"/>
</dbReference>
<evidence type="ECO:0000256" key="10">
    <source>
        <dbReference type="ARBA" id="ARBA00023136"/>
    </source>
</evidence>
<feature type="transmembrane region" description="Helical" evidence="16">
    <location>
        <begin position="354"/>
        <end position="377"/>
    </location>
</feature>
<feature type="transmembrane region" description="Helical" evidence="16">
    <location>
        <begin position="1001"/>
        <end position="1023"/>
    </location>
</feature>
<feature type="transmembrane region" description="Helical" evidence="16">
    <location>
        <begin position="302"/>
        <end position="323"/>
    </location>
</feature>
<keyword evidence="5 14" id="KW-0547">Nucleotide-binding</keyword>
<dbReference type="FunFam" id="3.40.50.1000:FF:000014">
    <property type="entry name" value="Phospholipid-transporting ATPase"/>
    <property type="match status" value="1"/>
</dbReference>
<dbReference type="Pfam" id="PF16212">
    <property type="entry name" value="PhoLip_ATPase_C"/>
    <property type="match status" value="1"/>
</dbReference>
<keyword evidence="10 16" id="KW-0472">Membrane</keyword>
<keyword evidence="21" id="KW-1185">Reference proteome</keyword>
<protein>
    <recommendedName>
        <fullName evidence="16">Phospholipid-transporting ATPase</fullName>
        <ecNumber evidence="16">7.6.2.1</ecNumber>
    </recommendedName>
</protein>
<proteinExistence type="inferred from homology"/>
<dbReference type="InterPro" id="IPR032630">
    <property type="entry name" value="P_typ_ATPase_c"/>
</dbReference>
<evidence type="ECO:0000256" key="1">
    <source>
        <dbReference type="ARBA" id="ARBA00004141"/>
    </source>
</evidence>
<dbReference type="Pfam" id="PF16209">
    <property type="entry name" value="PhoLip_ATPase_N"/>
    <property type="match status" value="1"/>
</dbReference>
<keyword evidence="9 16" id="KW-1133">Transmembrane helix</keyword>
<dbReference type="InterPro" id="IPR023298">
    <property type="entry name" value="ATPase_P-typ_TM_dom_sf"/>
</dbReference>
<dbReference type="EC" id="7.6.2.1" evidence="16"/>
<feature type="transmembrane region" description="Helical" evidence="16">
    <location>
        <begin position="82"/>
        <end position="100"/>
    </location>
</feature>
<feature type="binding site" evidence="14">
    <location>
        <position position="865"/>
    </location>
    <ligand>
        <name>ATP</name>
        <dbReference type="ChEBI" id="CHEBI:30616"/>
    </ligand>
</feature>
<dbReference type="GO" id="GO:0005886">
    <property type="term" value="C:plasma membrane"/>
    <property type="evidence" value="ECO:0007669"/>
    <property type="project" value="TreeGrafter"/>
</dbReference>
<evidence type="ECO:0000256" key="5">
    <source>
        <dbReference type="ARBA" id="ARBA00022741"/>
    </source>
</evidence>
<dbReference type="SFLD" id="SFLDG00002">
    <property type="entry name" value="C1.7:_P-type_atpase_like"/>
    <property type="match status" value="1"/>
</dbReference>
<comment type="caution">
    <text evidence="20">The sequence shown here is derived from an EMBL/GenBank/DDBJ whole genome shotgun (WGS) entry which is preliminary data.</text>
</comment>
<dbReference type="AlphaFoldDB" id="A0A2G9H7E0"/>
<evidence type="ECO:0000256" key="13">
    <source>
        <dbReference type="PIRSR" id="PIRSR606539-1"/>
    </source>
</evidence>
<dbReference type="InterPro" id="IPR008250">
    <property type="entry name" value="ATPase_P-typ_transduc_dom_A_sf"/>
</dbReference>
<dbReference type="InterPro" id="IPR032631">
    <property type="entry name" value="P-type_ATPase_N"/>
</dbReference>
<comment type="subcellular location">
    <subcellularLocation>
        <location evidence="1 16">Membrane</location>
        <topology evidence="1 16">Multi-pass membrane protein</topology>
    </subcellularLocation>
</comment>
<dbReference type="InterPro" id="IPR023299">
    <property type="entry name" value="ATPase_P-typ_cyto_dom_N"/>
</dbReference>
<dbReference type="SUPFAM" id="SSF81660">
    <property type="entry name" value="Metal cation-transporting ATPase, ATP-binding domain N"/>
    <property type="match status" value="1"/>
</dbReference>
<dbReference type="PRINTS" id="PR00119">
    <property type="entry name" value="CATATPASE"/>
</dbReference>
<feature type="binding site" evidence="15">
    <location>
        <position position="425"/>
    </location>
    <ligand>
        <name>Mg(2+)</name>
        <dbReference type="ChEBI" id="CHEBI:18420"/>
    </ligand>
</feature>
<evidence type="ECO:0000256" key="2">
    <source>
        <dbReference type="ARBA" id="ARBA00008109"/>
    </source>
</evidence>
<reference evidence="21" key="1">
    <citation type="journal article" date="2018" name="Gigascience">
        <title>Genome assembly of the Pink Ipe (Handroanthus impetiginosus, Bignoniaceae), a highly valued, ecologically keystone Neotropical timber forest tree.</title>
        <authorList>
            <person name="Silva-Junior O.B."/>
            <person name="Grattapaglia D."/>
            <person name="Novaes E."/>
            <person name="Collevatti R.G."/>
        </authorList>
    </citation>
    <scope>NUCLEOTIDE SEQUENCE [LARGE SCALE GENOMIC DNA]</scope>
    <source>
        <strain evidence="21">cv. UFG-1</strain>
    </source>
</reference>
<keyword evidence="6 14" id="KW-0067">ATP-binding</keyword>
<dbReference type="CDD" id="cd02073">
    <property type="entry name" value="P-type_ATPase_APLT_Dnf-like"/>
    <property type="match status" value="1"/>
</dbReference>
<dbReference type="FunFam" id="3.40.1110.10:FF:000042">
    <property type="entry name" value="Phospholipid-transporting ATPase"/>
    <property type="match status" value="1"/>
</dbReference>
<evidence type="ECO:0000256" key="9">
    <source>
        <dbReference type="ARBA" id="ARBA00022989"/>
    </source>
</evidence>
<feature type="binding site" evidence="14">
    <location>
        <position position="590"/>
    </location>
    <ligand>
        <name>ATP</name>
        <dbReference type="ChEBI" id="CHEBI:30616"/>
    </ligand>
</feature>
<evidence type="ECO:0000256" key="15">
    <source>
        <dbReference type="PIRSR" id="PIRSR606539-3"/>
    </source>
</evidence>
<feature type="binding site" evidence="14">
    <location>
        <position position="729"/>
    </location>
    <ligand>
        <name>ATP</name>
        <dbReference type="ChEBI" id="CHEBI:30616"/>
    </ligand>
</feature>
<dbReference type="InterPro" id="IPR036412">
    <property type="entry name" value="HAD-like_sf"/>
</dbReference>
<feature type="binding site" evidence="14">
    <location>
        <position position="728"/>
    </location>
    <ligand>
        <name>ATP</name>
        <dbReference type="ChEBI" id="CHEBI:30616"/>
    </ligand>
</feature>
<feature type="transmembrane region" description="Helical" evidence="16">
    <location>
        <begin position="1108"/>
        <end position="1128"/>
    </location>
</feature>
<evidence type="ECO:0000313" key="21">
    <source>
        <dbReference type="Proteomes" id="UP000231279"/>
    </source>
</evidence>
<dbReference type="SFLD" id="SFLDF00027">
    <property type="entry name" value="p-type_atpase"/>
    <property type="match status" value="1"/>
</dbReference>
<organism evidence="20 21">
    <name type="scientific">Handroanthus impetiginosus</name>
    <dbReference type="NCBI Taxonomy" id="429701"/>
    <lineage>
        <taxon>Eukaryota</taxon>
        <taxon>Viridiplantae</taxon>
        <taxon>Streptophyta</taxon>
        <taxon>Embryophyta</taxon>
        <taxon>Tracheophyta</taxon>
        <taxon>Spermatophyta</taxon>
        <taxon>Magnoliopsida</taxon>
        <taxon>eudicotyledons</taxon>
        <taxon>Gunneridae</taxon>
        <taxon>Pentapetalae</taxon>
        <taxon>asterids</taxon>
        <taxon>lamiids</taxon>
        <taxon>Lamiales</taxon>
        <taxon>Bignoniaceae</taxon>
        <taxon>Crescentiina</taxon>
        <taxon>Tabebuia alliance</taxon>
        <taxon>Handroanthus</taxon>
    </lineage>
</organism>
<feature type="binding site" evidence="14">
    <location>
        <position position="864"/>
    </location>
    <ligand>
        <name>ATP</name>
        <dbReference type="ChEBI" id="CHEBI:30616"/>
    </ligand>
</feature>
<gene>
    <name evidence="20" type="ORF">CDL12_13955</name>
</gene>
<feature type="transmembrane region" description="Helical" evidence="16">
    <location>
        <begin position="1043"/>
        <end position="1062"/>
    </location>
</feature>
<feature type="transmembrane region" description="Helical" evidence="16">
    <location>
        <begin position="922"/>
        <end position="939"/>
    </location>
</feature>
<keyword evidence="4 15" id="KW-0479">Metal-binding</keyword>
<evidence type="ECO:0000259" key="18">
    <source>
        <dbReference type="Pfam" id="PF16209"/>
    </source>
</evidence>
<name>A0A2G9H7E0_9LAMI</name>
<feature type="binding site" evidence="14">
    <location>
        <position position="427"/>
    </location>
    <ligand>
        <name>ATP</name>
        <dbReference type="ChEBI" id="CHEBI:30616"/>
    </ligand>
</feature>
<evidence type="ECO:0000256" key="3">
    <source>
        <dbReference type="ARBA" id="ARBA00022692"/>
    </source>
</evidence>